<name>A0A1G4IL18_TRYEQ</name>
<dbReference type="Proteomes" id="UP000195570">
    <property type="component" value="Unassembled WGS sequence"/>
</dbReference>
<evidence type="ECO:0000256" key="1">
    <source>
        <dbReference type="SAM" id="MobiDB-lite"/>
    </source>
</evidence>
<dbReference type="RefSeq" id="XP_067083485.1">
    <property type="nucleotide sequence ID" value="XM_067227384.1"/>
</dbReference>
<feature type="region of interest" description="Disordered" evidence="1">
    <location>
        <begin position="655"/>
        <end position="679"/>
    </location>
</feature>
<evidence type="ECO:0000313" key="2">
    <source>
        <dbReference type="EMBL" id="SCU73065.1"/>
    </source>
</evidence>
<feature type="compositionally biased region" description="Acidic residues" evidence="1">
    <location>
        <begin position="310"/>
        <end position="325"/>
    </location>
</feature>
<dbReference type="GO" id="GO:0003723">
    <property type="term" value="F:RNA binding"/>
    <property type="evidence" value="ECO:0007669"/>
    <property type="project" value="TreeGrafter"/>
</dbReference>
<organism evidence="2 3">
    <name type="scientific">Trypanosoma equiperdum</name>
    <dbReference type="NCBI Taxonomy" id="5694"/>
    <lineage>
        <taxon>Eukaryota</taxon>
        <taxon>Discoba</taxon>
        <taxon>Euglenozoa</taxon>
        <taxon>Kinetoplastea</taxon>
        <taxon>Metakinetoplastina</taxon>
        <taxon>Trypanosomatida</taxon>
        <taxon>Trypanosomatidae</taxon>
        <taxon>Trypanosoma</taxon>
    </lineage>
</organism>
<keyword evidence="3" id="KW-1185">Reference proteome</keyword>
<gene>
    <name evidence="2" type="ORF">TEOVI_000734100</name>
</gene>
<dbReference type="PANTHER" id="PTHR23270">
    <property type="entry name" value="PROGRAMMED CELL DEATH PROTEIN 11 PRE-RRNA PROCESSING PROTEIN RRP5"/>
    <property type="match status" value="1"/>
</dbReference>
<reference evidence="2" key="1">
    <citation type="submission" date="2016-09" db="EMBL/GenBank/DDBJ databases">
        <authorList>
            <person name="Hebert L."/>
            <person name="Moumen B."/>
        </authorList>
    </citation>
    <scope>NUCLEOTIDE SEQUENCE [LARGE SCALE GENOMIC DNA]</scope>
    <source>
        <strain evidence="2">OVI</strain>
    </source>
</reference>
<comment type="caution">
    <text evidence="2">The sequence shown here is derived from an EMBL/GenBank/DDBJ whole genome shotgun (WGS) entry which is preliminary data.</text>
</comment>
<accession>A0A1G4IL18</accession>
<dbReference type="SUPFAM" id="SSF48452">
    <property type="entry name" value="TPR-like"/>
    <property type="match status" value="2"/>
</dbReference>
<dbReference type="VEuPathDB" id="TriTrypDB:TEOVI_000734100"/>
<feature type="region of interest" description="Disordered" evidence="1">
    <location>
        <begin position="304"/>
        <end position="332"/>
    </location>
</feature>
<sequence length="679" mass="75103">MQYREYRVHHAAPDGILVQLPGNGGFGKLTVETLGGDALAAALLKRFATNDHIRAVARPTRDVHHYRLLSVQLLELWSGAATYPAPVLSLLLQLFRKHALIGLGTTAMARVVKSSPEKGVVLSLPGGIPAVAVLENVSEEAGAVEVRLLNYDVQVDVVNVTVQYDVVERTPSDVDALQKLLTSVTAGSVVSATVLVSCTDDNCAIVEVPCGDECSVIGYYIYNWPGLSAAGDEKPVVGSCLQLTVEFVPEEPALQDVLPFFVLSRRQHFAGLPAVRCAILPNTSTPHATVGLVGRFPWRDKKRDRRPEVEDINDPDDDDSDDDENTNVNRSKIRKRKLEETIDAYERSMETAVPSSSEEFQRLLLASPNNSYLWVQWMTHHVSLQQFEEARLVAEKALTTIGVRETQERLNVWVAYMNLENLHGTAESLASVFKRALRHALDELVVYERLADIFSATRKFNQLLSLCRAMVSKNRKVPRVWERLGTVLIDHNKRDQLKRVLKDMSDALKRDEYALVVVHLGVHEYRNGSVENGRALFEGLLLRMPKKSDVWSVYLDQELGLLARRSEVASAVFVRGLFERAVSTSFSAKVMQQVLTRFMSFERAHGTPADVEKVKARARSYVEAKISASVGSVDPTVKTGGVSVKKGATKDFNATSASAKGSSVSDEATDKHYDGEAEE</sequence>
<dbReference type="GeneID" id="92381275"/>
<dbReference type="InterPro" id="IPR045209">
    <property type="entry name" value="Rrp5"/>
</dbReference>
<feature type="compositionally biased region" description="Polar residues" evidence="1">
    <location>
        <begin position="655"/>
        <end position="666"/>
    </location>
</feature>
<protein>
    <submittedName>
        <fullName evidence="2">rRNA biogenesis protein, putative</fullName>
    </submittedName>
</protein>
<dbReference type="GO" id="GO:0032040">
    <property type="term" value="C:small-subunit processome"/>
    <property type="evidence" value="ECO:0007669"/>
    <property type="project" value="TreeGrafter"/>
</dbReference>
<dbReference type="InterPro" id="IPR011990">
    <property type="entry name" value="TPR-like_helical_dom_sf"/>
</dbReference>
<proteinExistence type="predicted"/>
<dbReference type="AlphaFoldDB" id="A0A1G4IL18"/>
<dbReference type="GO" id="GO:0006364">
    <property type="term" value="P:rRNA processing"/>
    <property type="evidence" value="ECO:0007669"/>
    <property type="project" value="InterPro"/>
</dbReference>
<dbReference type="Gene3D" id="1.25.40.10">
    <property type="entry name" value="Tetratricopeptide repeat domain"/>
    <property type="match status" value="1"/>
</dbReference>
<feature type="compositionally biased region" description="Basic and acidic residues" evidence="1">
    <location>
        <begin position="668"/>
        <end position="679"/>
    </location>
</feature>
<evidence type="ECO:0000313" key="3">
    <source>
        <dbReference type="Proteomes" id="UP000195570"/>
    </source>
</evidence>
<dbReference type="PANTHER" id="PTHR23270:SF10">
    <property type="entry name" value="PROTEIN RRP5 HOMOLOG"/>
    <property type="match status" value="1"/>
</dbReference>
<dbReference type="EMBL" id="CZPT02001985">
    <property type="protein sequence ID" value="SCU73065.1"/>
    <property type="molecule type" value="Genomic_DNA"/>
</dbReference>